<protein>
    <recommendedName>
        <fullName evidence="5">Mitochondrial fission regulator 2</fullName>
    </recommendedName>
</protein>
<feature type="compositionally biased region" description="Pro residues" evidence="2">
    <location>
        <begin position="255"/>
        <end position="268"/>
    </location>
</feature>
<sequence length="425" mass="47701">MDVIDDAVTILRVILDYVGVDANDLADYVHLLYVRGCDAQRDMRASLRNRWDVSVTQRRRRMIHNWVRWRSDIRHRSLVRILATAIPTKPPKRLKIQQHLIRPRRQRQDSWGSDSSFLSLCTNATSEGDPLWVEEDLGNNLIRFRAKREDGESDTELESVYGEEEGEGEPGEDLFTVRPDDMPLMNSTMISSVSMTSDPQAASKLNALQDELSSLRQQIAMLVINQEQINRSQLMPPSNTNSLAQTPPQTSGVPCAPPPPPPPPPLPPLNTSTPVKKEPSLDEVLRKKLENIEEDRVENRNTPDVVPTASTTKVPTMSEVLKGLGSVKLRSIQRSPGGTPLKSKVQPHTTADPASMIALALQKKFANQNFHSPEVDKENENHDFSSADENSPHVPKSFAGKKAKRRSLLFEERRKSLNPLCDINV</sequence>
<reference evidence="3" key="1">
    <citation type="submission" date="2022-08" db="UniProtKB">
        <authorList>
            <consortium name="EnsemblMetazoa"/>
        </authorList>
    </citation>
    <scope>IDENTIFICATION</scope>
    <source>
        <strain evidence="3">05x7-T-G4-1.051#20</strain>
    </source>
</reference>
<feature type="region of interest" description="Disordered" evidence="2">
    <location>
        <begin position="233"/>
        <end position="278"/>
    </location>
</feature>
<feature type="compositionally biased region" description="Polar residues" evidence="2">
    <location>
        <begin position="233"/>
        <end position="252"/>
    </location>
</feature>
<dbReference type="EnsemblMetazoa" id="G1677.4">
    <property type="protein sequence ID" value="G1677.4:cds"/>
    <property type="gene ID" value="G1677"/>
</dbReference>
<dbReference type="Pfam" id="PF05308">
    <property type="entry name" value="Mito_fiss_reg"/>
    <property type="match status" value="1"/>
</dbReference>
<feature type="region of interest" description="Disordered" evidence="2">
    <location>
        <begin position="149"/>
        <end position="174"/>
    </location>
</feature>
<dbReference type="PANTHER" id="PTHR14215">
    <property type="entry name" value="PROTEIN OF UNKNOWN FUNCTION DUF729"/>
    <property type="match status" value="1"/>
</dbReference>
<comment type="similarity">
    <text evidence="1">Belongs to the MTFR1 family.</text>
</comment>
<feature type="compositionally biased region" description="Acidic residues" evidence="2">
    <location>
        <begin position="151"/>
        <end position="172"/>
    </location>
</feature>
<dbReference type="OMA" id="KKKFASH"/>
<dbReference type="GO" id="GO:0000266">
    <property type="term" value="P:mitochondrial fission"/>
    <property type="evidence" value="ECO:0007669"/>
    <property type="project" value="TreeGrafter"/>
</dbReference>
<keyword evidence="4" id="KW-1185">Reference proteome</keyword>
<dbReference type="EnsemblMetazoa" id="G1677.2">
    <property type="protein sequence ID" value="G1677.2:cds"/>
    <property type="gene ID" value="G1677"/>
</dbReference>
<accession>A0A8W8J0W6</accession>
<evidence type="ECO:0000313" key="4">
    <source>
        <dbReference type="Proteomes" id="UP000005408"/>
    </source>
</evidence>
<evidence type="ECO:0000256" key="1">
    <source>
        <dbReference type="ARBA" id="ARBA00005807"/>
    </source>
</evidence>
<evidence type="ECO:0008006" key="5">
    <source>
        <dbReference type="Google" id="ProtNLM"/>
    </source>
</evidence>
<dbReference type="GO" id="GO:0009060">
    <property type="term" value="P:aerobic respiration"/>
    <property type="evidence" value="ECO:0007669"/>
    <property type="project" value="TreeGrafter"/>
</dbReference>
<dbReference type="OrthoDB" id="2133332at2759"/>
<name>A0A8W8J0W6_MAGGI</name>
<dbReference type="Proteomes" id="UP000005408">
    <property type="component" value="Unassembled WGS sequence"/>
</dbReference>
<dbReference type="EnsemblMetazoa" id="G1677.3">
    <property type="protein sequence ID" value="G1677.3:cds"/>
    <property type="gene ID" value="G1677"/>
</dbReference>
<dbReference type="AlphaFoldDB" id="A0A8W8J0W6"/>
<proteinExistence type="inferred from homology"/>
<dbReference type="GO" id="GO:0005739">
    <property type="term" value="C:mitochondrion"/>
    <property type="evidence" value="ECO:0007669"/>
    <property type="project" value="TreeGrafter"/>
</dbReference>
<feature type="compositionally biased region" description="Basic and acidic residues" evidence="2">
    <location>
        <begin position="373"/>
        <end position="385"/>
    </location>
</feature>
<evidence type="ECO:0000313" key="3">
    <source>
        <dbReference type="EnsemblMetazoa" id="G1677.3:cds"/>
    </source>
</evidence>
<organism evidence="3 4">
    <name type="scientific">Magallana gigas</name>
    <name type="common">Pacific oyster</name>
    <name type="synonym">Crassostrea gigas</name>
    <dbReference type="NCBI Taxonomy" id="29159"/>
    <lineage>
        <taxon>Eukaryota</taxon>
        <taxon>Metazoa</taxon>
        <taxon>Spiralia</taxon>
        <taxon>Lophotrochozoa</taxon>
        <taxon>Mollusca</taxon>
        <taxon>Bivalvia</taxon>
        <taxon>Autobranchia</taxon>
        <taxon>Pteriomorphia</taxon>
        <taxon>Ostreida</taxon>
        <taxon>Ostreoidea</taxon>
        <taxon>Ostreidae</taxon>
        <taxon>Magallana</taxon>
    </lineage>
</organism>
<feature type="region of interest" description="Disordered" evidence="2">
    <location>
        <begin position="373"/>
        <end position="405"/>
    </location>
</feature>
<dbReference type="PANTHER" id="PTHR14215:SF0">
    <property type="entry name" value="WH2 DOMAIN-CONTAINING PROTEIN"/>
    <property type="match status" value="1"/>
</dbReference>
<evidence type="ECO:0000256" key="2">
    <source>
        <dbReference type="SAM" id="MobiDB-lite"/>
    </source>
</evidence>
<dbReference type="InterPro" id="IPR007972">
    <property type="entry name" value="Mtfr1"/>
</dbReference>